<reference evidence="1" key="1">
    <citation type="submission" date="2020-03" db="EMBL/GenBank/DDBJ databases">
        <title>Solimonas marina sp. nov., isolated from deep seawater of the Pacific Ocean.</title>
        <authorList>
            <person name="Liu X."/>
            <person name="Lai Q."/>
            <person name="Sun F."/>
            <person name="Gai Y."/>
            <person name="Li G."/>
            <person name="Shao Z."/>
        </authorList>
    </citation>
    <scope>NUCLEOTIDE SEQUENCE</scope>
    <source>
        <strain evidence="1">C16B3</strain>
    </source>
</reference>
<gene>
    <name evidence="1" type="ORF">G7Y82_21020</name>
</gene>
<proteinExistence type="predicted"/>
<sequence>MEKLHTFLKERKGFDNPKWNGERTLELLRSIRSSPALSERYATIYNQAVVLLVSYFGSAIADIFRHGAARGLERNDPDILEAELKIRVGEVVGLGSSASEQIGDLLIQKDGITFQDMQSTHRAFQKYFKVDLETDETVKNVIVGQACRHALVHDGGKANHRIIRQIRNATPRTLKPNLSQGEQIRFSISEVEMLSNEMRTYIQTLVTKMADG</sequence>
<protein>
    <recommendedName>
        <fullName evidence="3">RiboL-PSP-HEPN domain-containing protein</fullName>
    </recommendedName>
</protein>
<organism evidence="1 2">
    <name type="scientific">Solimonas marina</name>
    <dbReference type="NCBI Taxonomy" id="2714601"/>
    <lineage>
        <taxon>Bacteria</taxon>
        <taxon>Pseudomonadati</taxon>
        <taxon>Pseudomonadota</taxon>
        <taxon>Gammaproteobacteria</taxon>
        <taxon>Nevskiales</taxon>
        <taxon>Nevskiaceae</taxon>
        <taxon>Solimonas</taxon>
    </lineage>
</organism>
<accession>A0A969WGD6</accession>
<dbReference type="EMBL" id="JAAVXB010000023">
    <property type="protein sequence ID" value="NKF24796.1"/>
    <property type="molecule type" value="Genomic_DNA"/>
</dbReference>
<dbReference type="RefSeq" id="WP_168150104.1">
    <property type="nucleotide sequence ID" value="NZ_JAAVXB010000023.1"/>
</dbReference>
<dbReference type="AlphaFoldDB" id="A0A969WGD6"/>
<keyword evidence="2" id="KW-1185">Reference proteome</keyword>
<dbReference type="Proteomes" id="UP000653472">
    <property type="component" value="Unassembled WGS sequence"/>
</dbReference>
<comment type="caution">
    <text evidence="1">The sequence shown here is derived from an EMBL/GenBank/DDBJ whole genome shotgun (WGS) entry which is preliminary data.</text>
</comment>
<name>A0A969WGD6_9GAMM</name>
<evidence type="ECO:0000313" key="1">
    <source>
        <dbReference type="EMBL" id="NKF24796.1"/>
    </source>
</evidence>
<evidence type="ECO:0008006" key="3">
    <source>
        <dbReference type="Google" id="ProtNLM"/>
    </source>
</evidence>
<evidence type="ECO:0000313" key="2">
    <source>
        <dbReference type="Proteomes" id="UP000653472"/>
    </source>
</evidence>